<organism evidence="3 4">
    <name type="scientific">Streptomyces flavochromogenes</name>
    <dbReference type="NCBI Taxonomy" id="68199"/>
    <lineage>
        <taxon>Bacteria</taxon>
        <taxon>Bacillati</taxon>
        <taxon>Actinomycetota</taxon>
        <taxon>Actinomycetes</taxon>
        <taxon>Kitasatosporales</taxon>
        <taxon>Streptomycetaceae</taxon>
        <taxon>Streptomyces</taxon>
    </lineage>
</organism>
<keyword evidence="2" id="KW-1133">Transmembrane helix</keyword>
<proteinExistence type="predicted"/>
<feature type="transmembrane region" description="Helical" evidence="2">
    <location>
        <begin position="227"/>
        <end position="247"/>
    </location>
</feature>
<gene>
    <name evidence="3" type="ORF">ACFY8C_13195</name>
</gene>
<feature type="compositionally biased region" description="Low complexity" evidence="1">
    <location>
        <begin position="1"/>
        <end position="20"/>
    </location>
</feature>
<keyword evidence="4" id="KW-1185">Reference proteome</keyword>
<feature type="transmembrane region" description="Helical" evidence="2">
    <location>
        <begin position="203"/>
        <end position="221"/>
    </location>
</feature>
<evidence type="ECO:0000313" key="3">
    <source>
        <dbReference type="EMBL" id="MFF5919296.1"/>
    </source>
</evidence>
<sequence length="346" mass="35515">MNRARPSTPAAPGGPATPATPVTPPTPAATRRLRALAAFPFVLTLVGHLTLLAVWDDRIPDTLATHFSGGDGGRADGFTGRTAFTVISVALLVGLGTGWTALVRRTALWGAWATAGFAGTLLVLLVRGNLDAVDPARVVSPLTDLALGATAAALCALAGWALTRLVPAGEGTDAPRGASDAPRLTLGASEVAGWTRATTSRPLTVLATLALVAVPVGLVLAPWPGALLALLGLVVGVPGLALARVRVTVDRRGVTVRPSFVSRPRVRVPLDEVAGASVRELDTAAVLADYGGWGYRVRAGRTGVVLHSGEALVVRRDSGREFAVTVPDARTAAALLNTLAERHGKV</sequence>
<evidence type="ECO:0000256" key="2">
    <source>
        <dbReference type="SAM" id="Phobius"/>
    </source>
</evidence>
<name>A0ABW6XPJ5_9ACTN</name>
<protein>
    <recommendedName>
        <fullName evidence="5">DUF1648 domain-containing protein</fullName>
    </recommendedName>
</protein>
<accession>A0ABW6XPJ5</accession>
<evidence type="ECO:0000313" key="4">
    <source>
        <dbReference type="Proteomes" id="UP001602370"/>
    </source>
</evidence>
<reference evidence="3 4" key="1">
    <citation type="submission" date="2024-10" db="EMBL/GenBank/DDBJ databases">
        <title>The Natural Products Discovery Center: Release of the First 8490 Sequenced Strains for Exploring Actinobacteria Biosynthetic Diversity.</title>
        <authorList>
            <person name="Kalkreuter E."/>
            <person name="Kautsar S.A."/>
            <person name="Yang D."/>
            <person name="Bader C.D."/>
            <person name="Teijaro C.N."/>
            <person name="Fluegel L."/>
            <person name="Davis C.M."/>
            <person name="Simpson J.R."/>
            <person name="Lauterbach L."/>
            <person name="Steele A.D."/>
            <person name="Gui C."/>
            <person name="Meng S."/>
            <person name="Li G."/>
            <person name="Viehrig K."/>
            <person name="Ye F."/>
            <person name="Su P."/>
            <person name="Kiefer A.F."/>
            <person name="Nichols A."/>
            <person name="Cepeda A.J."/>
            <person name="Yan W."/>
            <person name="Fan B."/>
            <person name="Jiang Y."/>
            <person name="Adhikari A."/>
            <person name="Zheng C.-J."/>
            <person name="Schuster L."/>
            <person name="Cowan T.M."/>
            <person name="Smanski M.J."/>
            <person name="Chevrette M.G."/>
            <person name="De Carvalho L.P.S."/>
            <person name="Shen B."/>
        </authorList>
    </citation>
    <scope>NUCLEOTIDE SEQUENCE [LARGE SCALE GENOMIC DNA]</scope>
    <source>
        <strain evidence="3 4">NPDC012605</strain>
    </source>
</reference>
<comment type="caution">
    <text evidence="3">The sequence shown here is derived from an EMBL/GenBank/DDBJ whole genome shotgun (WGS) entry which is preliminary data.</text>
</comment>
<dbReference type="RefSeq" id="WP_245234678.1">
    <property type="nucleotide sequence ID" value="NZ_JBIBDZ010000003.1"/>
</dbReference>
<keyword evidence="2" id="KW-0472">Membrane</keyword>
<feature type="transmembrane region" description="Helical" evidence="2">
    <location>
        <begin position="146"/>
        <end position="166"/>
    </location>
</feature>
<feature type="transmembrane region" description="Helical" evidence="2">
    <location>
        <begin position="35"/>
        <end position="55"/>
    </location>
</feature>
<feature type="region of interest" description="Disordered" evidence="1">
    <location>
        <begin position="1"/>
        <end position="27"/>
    </location>
</feature>
<keyword evidence="2" id="KW-0812">Transmembrane</keyword>
<evidence type="ECO:0000256" key="1">
    <source>
        <dbReference type="SAM" id="MobiDB-lite"/>
    </source>
</evidence>
<feature type="transmembrane region" description="Helical" evidence="2">
    <location>
        <begin position="109"/>
        <end position="126"/>
    </location>
</feature>
<feature type="transmembrane region" description="Helical" evidence="2">
    <location>
        <begin position="83"/>
        <end position="102"/>
    </location>
</feature>
<dbReference type="EMBL" id="JBIBDZ010000003">
    <property type="protein sequence ID" value="MFF5919296.1"/>
    <property type="molecule type" value="Genomic_DNA"/>
</dbReference>
<evidence type="ECO:0008006" key="5">
    <source>
        <dbReference type="Google" id="ProtNLM"/>
    </source>
</evidence>
<dbReference type="Proteomes" id="UP001602370">
    <property type="component" value="Unassembled WGS sequence"/>
</dbReference>